<name>A0ABU8PNG2_9GAMM</name>
<keyword evidence="2" id="KW-0012">Acyltransferase</keyword>
<dbReference type="Pfam" id="PF13420">
    <property type="entry name" value="Acetyltransf_4"/>
    <property type="match status" value="1"/>
</dbReference>
<feature type="domain" description="N-acetyltransferase" evidence="1">
    <location>
        <begin position="10"/>
        <end position="165"/>
    </location>
</feature>
<organism evidence="2 3">
    <name type="scientific">Pantoea nemavictus</name>
    <dbReference type="NCBI Taxonomy" id="2726955"/>
    <lineage>
        <taxon>Bacteria</taxon>
        <taxon>Pseudomonadati</taxon>
        <taxon>Pseudomonadota</taxon>
        <taxon>Gammaproteobacteria</taxon>
        <taxon>Enterobacterales</taxon>
        <taxon>Erwiniaceae</taxon>
        <taxon>Pantoea</taxon>
    </lineage>
</organism>
<proteinExistence type="predicted"/>
<dbReference type="Gene3D" id="3.40.630.30">
    <property type="match status" value="1"/>
</dbReference>
<dbReference type="PROSITE" id="PS51186">
    <property type="entry name" value="GNAT"/>
    <property type="match status" value="1"/>
</dbReference>
<dbReference type="InterPro" id="IPR000182">
    <property type="entry name" value="GNAT_dom"/>
</dbReference>
<evidence type="ECO:0000313" key="3">
    <source>
        <dbReference type="Proteomes" id="UP001362100"/>
    </source>
</evidence>
<dbReference type="NCBIfam" id="TIGR03585">
    <property type="entry name" value="PseH"/>
    <property type="match status" value="1"/>
</dbReference>
<sequence>MSKINFFPPNKVGKLQQEDLSLILQWRNNDFVRKFMFNSNVISLQDHESWFERVKDNDNKHLLMFESDNIKRGFAQFSVDQGGIAEWGFYVDPSSQRGVGGQMCKAVMQYAFNELGLYKISARVIEFNHRSLYLHNKLCFQQEGILRDHYYDGEKYHNVMCFGLIKNDWLNEGN</sequence>
<gene>
    <name evidence="2" type="primary">pseH</name>
    <name evidence="2" type="ORF">WH298_02470</name>
</gene>
<dbReference type="InterPro" id="IPR016181">
    <property type="entry name" value="Acyl_CoA_acyltransferase"/>
</dbReference>
<keyword evidence="2" id="KW-0808">Transferase</keyword>
<dbReference type="PANTHER" id="PTHR43415:SF3">
    <property type="entry name" value="GNAT-FAMILY ACETYLTRANSFERASE"/>
    <property type="match status" value="1"/>
</dbReference>
<dbReference type="PANTHER" id="PTHR43415">
    <property type="entry name" value="SPERMIDINE N(1)-ACETYLTRANSFERASE"/>
    <property type="match status" value="1"/>
</dbReference>
<dbReference type="InterPro" id="IPR020036">
    <property type="entry name" value="PseH"/>
</dbReference>
<dbReference type="Proteomes" id="UP001362100">
    <property type="component" value="Unassembled WGS sequence"/>
</dbReference>
<protein>
    <submittedName>
        <fullName evidence="2">UDP-4-amino-4, 6-dideoxy-N-acetyl-beta-L-altrosamine N-acetyltransferase</fullName>
        <ecNumber evidence="2">2.3.1.202</ecNumber>
    </submittedName>
</protein>
<accession>A0ABU8PNG2</accession>
<comment type="caution">
    <text evidence="2">The sequence shown here is derived from an EMBL/GenBank/DDBJ whole genome shotgun (WGS) entry which is preliminary data.</text>
</comment>
<evidence type="ECO:0000259" key="1">
    <source>
        <dbReference type="PROSITE" id="PS51186"/>
    </source>
</evidence>
<reference evidence="2 3" key="1">
    <citation type="submission" date="2023-12" db="EMBL/GenBank/DDBJ databases">
        <title>Gut-associated functions are favored during microbiome assembly across C. elegans life.</title>
        <authorList>
            <person name="Zimmermann J."/>
        </authorList>
    </citation>
    <scope>NUCLEOTIDE SEQUENCE [LARGE SCALE GENOMIC DNA]</scope>
    <source>
        <strain evidence="2 3">BIGb0393</strain>
    </source>
</reference>
<dbReference type="EC" id="2.3.1.202" evidence="2"/>
<dbReference type="EMBL" id="JBBGZW010000001">
    <property type="protein sequence ID" value="MEJ5044093.1"/>
    <property type="molecule type" value="Genomic_DNA"/>
</dbReference>
<dbReference type="RefSeq" id="WP_180822136.1">
    <property type="nucleotide sequence ID" value="NZ_JACAWY010000001.1"/>
</dbReference>
<keyword evidence="3" id="KW-1185">Reference proteome</keyword>
<evidence type="ECO:0000313" key="2">
    <source>
        <dbReference type="EMBL" id="MEJ5044093.1"/>
    </source>
</evidence>
<dbReference type="SUPFAM" id="SSF55729">
    <property type="entry name" value="Acyl-CoA N-acyltransferases (Nat)"/>
    <property type="match status" value="1"/>
</dbReference>
<dbReference type="GO" id="GO:0016746">
    <property type="term" value="F:acyltransferase activity"/>
    <property type="evidence" value="ECO:0007669"/>
    <property type="project" value="UniProtKB-KW"/>
</dbReference>